<feature type="domain" description="RNA polymerase sigma factor 70 region 4 type 2" evidence="7">
    <location>
        <begin position="126"/>
        <end position="176"/>
    </location>
</feature>
<evidence type="ECO:0000256" key="5">
    <source>
        <dbReference type="ARBA" id="ARBA00023163"/>
    </source>
</evidence>
<dbReference type="Gene3D" id="1.10.10.10">
    <property type="entry name" value="Winged helix-like DNA-binding domain superfamily/Winged helix DNA-binding domain"/>
    <property type="match status" value="1"/>
</dbReference>
<protein>
    <submittedName>
        <fullName evidence="8">RNA polymerase sigma factor SigJ</fullName>
    </submittedName>
</protein>
<dbReference type="NCBIfam" id="TIGR02937">
    <property type="entry name" value="sigma70-ECF"/>
    <property type="match status" value="1"/>
</dbReference>
<comment type="caution">
    <text evidence="8">The sequence shown here is derived from an EMBL/GenBank/DDBJ whole genome shotgun (WGS) entry which is preliminary data.</text>
</comment>
<evidence type="ECO:0000256" key="2">
    <source>
        <dbReference type="ARBA" id="ARBA00011344"/>
    </source>
</evidence>
<dbReference type="InterPro" id="IPR052704">
    <property type="entry name" value="ECF_Sigma-70_Domain"/>
</dbReference>
<dbReference type="InterPro" id="IPR013249">
    <property type="entry name" value="RNA_pol_sigma70_r4_t2"/>
</dbReference>
<dbReference type="PANTHER" id="PTHR30173">
    <property type="entry name" value="SIGMA 19 FACTOR"/>
    <property type="match status" value="1"/>
</dbReference>
<accession>A0A939FCA1</accession>
<dbReference type="SUPFAM" id="SSF54427">
    <property type="entry name" value="NTF2-like"/>
    <property type="match status" value="1"/>
</dbReference>
<dbReference type="GO" id="GO:0006352">
    <property type="term" value="P:DNA-templated transcription initiation"/>
    <property type="evidence" value="ECO:0007669"/>
    <property type="project" value="InterPro"/>
</dbReference>
<dbReference type="RefSeq" id="WP_206968506.1">
    <property type="nucleotide sequence ID" value="NZ_BAAAJJ010000003.1"/>
</dbReference>
<dbReference type="SUPFAM" id="SSF88946">
    <property type="entry name" value="Sigma2 domain of RNA polymerase sigma factors"/>
    <property type="match status" value="1"/>
</dbReference>
<keyword evidence="4" id="KW-0731">Sigma factor</keyword>
<keyword evidence="3" id="KW-0805">Transcription regulation</keyword>
<dbReference type="Pfam" id="PF08281">
    <property type="entry name" value="Sigma70_r4_2"/>
    <property type="match status" value="1"/>
</dbReference>
<dbReference type="InterPro" id="IPR036388">
    <property type="entry name" value="WH-like_DNA-bd_sf"/>
</dbReference>
<reference evidence="8" key="1">
    <citation type="submission" date="2021-03" db="EMBL/GenBank/DDBJ databases">
        <title>Streptomyces poriferae sp. nov., a novel marine sponge-derived Actinobacteria species with anti-MRSA activity.</title>
        <authorList>
            <person name="Sandoval-Powers M."/>
            <person name="Kralova S."/>
            <person name="Nguyen G.-S."/>
            <person name="Fawwal D."/>
            <person name="Degnes K."/>
            <person name="Klinkenberg G."/>
            <person name="Sletta H."/>
            <person name="Wentzel A."/>
            <person name="Liles M.R."/>
        </authorList>
    </citation>
    <scope>NUCLEOTIDE SEQUENCE</scope>
    <source>
        <strain evidence="8">DSM 41794</strain>
    </source>
</reference>
<keyword evidence="9" id="KW-1185">Reference proteome</keyword>
<evidence type="ECO:0000313" key="8">
    <source>
        <dbReference type="EMBL" id="MBO0516621.1"/>
    </source>
</evidence>
<dbReference type="InterPro" id="IPR013324">
    <property type="entry name" value="RNA_pol_sigma_r3/r4-like"/>
</dbReference>
<dbReference type="InterPro" id="IPR013325">
    <property type="entry name" value="RNA_pol_sigma_r2"/>
</dbReference>
<comment type="subunit">
    <text evidence="2">Interacts transiently with the RNA polymerase catalytic core formed by RpoA, RpoB, RpoC and RpoZ (2 alpha, 1 beta, 1 beta' and 1 omega subunit) to form the RNA polymerase holoenzyme that can initiate transcription.</text>
</comment>
<sequence>MSSRSEPEDLGVIMSERRRLINLAYRLLGSLTDAEDVVQETYARWYAMSPQQQEAVGNPGAWLMKVAGRICLDQLGSARVRRESYVGEWIPEPLPDRSEWLGGRPGGGGPPDPADRVTLDESVNMAFLVMLESMTPAERVAFILHDVFRYPFGEVAEIVGRTPAACRQLASSARRRVGAAQAPTVPTAQHADVVRNFKVAWAAQDIEALVGLLDPAVTATGDGGGIVNAQLHPSRGRELVANSIAGFMRSTPGLTLMERTVNGQPGLIAERDGVIATVLAFDVADGLITNIWAVLNPEKLRPWTDG</sequence>
<keyword evidence="5" id="KW-0804">Transcription</keyword>
<evidence type="ECO:0000313" key="9">
    <source>
        <dbReference type="Proteomes" id="UP000664167"/>
    </source>
</evidence>
<evidence type="ECO:0000259" key="6">
    <source>
        <dbReference type="Pfam" id="PF04542"/>
    </source>
</evidence>
<dbReference type="InterPro" id="IPR007627">
    <property type="entry name" value="RNA_pol_sigma70_r2"/>
</dbReference>
<dbReference type="AlphaFoldDB" id="A0A939FCA1"/>
<evidence type="ECO:0000256" key="1">
    <source>
        <dbReference type="ARBA" id="ARBA00010641"/>
    </source>
</evidence>
<feature type="domain" description="RNA polymerase sigma-70 region 2" evidence="6">
    <location>
        <begin position="13"/>
        <end position="78"/>
    </location>
</feature>
<proteinExistence type="inferred from homology"/>
<dbReference type="NCBIfam" id="NF007214">
    <property type="entry name" value="PRK09636.1"/>
    <property type="match status" value="1"/>
</dbReference>
<organism evidence="8 9">
    <name type="scientific">Streptomyces beijiangensis</name>
    <dbReference type="NCBI Taxonomy" id="163361"/>
    <lineage>
        <taxon>Bacteria</taxon>
        <taxon>Bacillati</taxon>
        <taxon>Actinomycetota</taxon>
        <taxon>Actinomycetes</taxon>
        <taxon>Kitasatosporales</taxon>
        <taxon>Streptomycetaceae</taxon>
        <taxon>Streptomyces</taxon>
    </lineage>
</organism>
<dbReference type="Proteomes" id="UP000664167">
    <property type="component" value="Unassembled WGS sequence"/>
</dbReference>
<dbReference type="SUPFAM" id="SSF88659">
    <property type="entry name" value="Sigma3 and sigma4 domains of RNA polymerase sigma factors"/>
    <property type="match status" value="1"/>
</dbReference>
<dbReference type="Gene3D" id="3.10.450.50">
    <property type="match status" value="1"/>
</dbReference>
<dbReference type="PANTHER" id="PTHR30173:SF43">
    <property type="entry name" value="ECF RNA POLYMERASE SIGMA FACTOR SIGI-RELATED"/>
    <property type="match status" value="1"/>
</dbReference>
<dbReference type="Pfam" id="PF04542">
    <property type="entry name" value="Sigma70_r2"/>
    <property type="match status" value="1"/>
</dbReference>
<dbReference type="InterPro" id="IPR014284">
    <property type="entry name" value="RNA_pol_sigma-70_dom"/>
</dbReference>
<evidence type="ECO:0000256" key="4">
    <source>
        <dbReference type="ARBA" id="ARBA00023082"/>
    </source>
</evidence>
<dbReference type="GO" id="GO:0016987">
    <property type="term" value="F:sigma factor activity"/>
    <property type="evidence" value="ECO:0007669"/>
    <property type="project" value="UniProtKB-KW"/>
</dbReference>
<dbReference type="Gene3D" id="1.10.1740.10">
    <property type="match status" value="1"/>
</dbReference>
<dbReference type="InterPro" id="IPR032710">
    <property type="entry name" value="NTF2-like_dom_sf"/>
</dbReference>
<evidence type="ECO:0000256" key="3">
    <source>
        <dbReference type="ARBA" id="ARBA00023015"/>
    </source>
</evidence>
<dbReference type="GO" id="GO:0003677">
    <property type="term" value="F:DNA binding"/>
    <property type="evidence" value="ECO:0007669"/>
    <property type="project" value="InterPro"/>
</dbReference>
<dbReference type="EMBL" id="JAFLRJ010000420">
    <property type="protein sequence ID" value="MBO0516621.1"/>
    <property type="molecule type" value="Genomic_DNA"/>
</dbReference>
<name>A0A939FCA1_9ACTN</name>
<gene>
    <name evidence="8" type="primary">sigJ</name>
    <name evidence="8" type="ORF">J0695_33340</name>
</gene>
<evidence type="ECO:0000259" key="7">
    <source>
        <dbReference type="Pfam" id="PF08281"/>
    </source>
</evidence>
<comment type="similarity">
    <text evidence="1">Belongs to the sigma-70 factor family. ECF subfamily.</text>
</comment>